<dbReference type="InterPro" id="IPR024156">
    <property type="entry name" value="Small_GTPase_ARF"/>
</dbReference>
<dbReference type="EMBL" id="NCKU01001331">
    <property type="protein sequence ID" value="RWS12409.1"/>
    <property type="molecule type" value="Genomic_DNA"/>
</dbReference>
<evidence type="ECO:0000256" key="7">
    <source>
        <dbReference type="PIRSR" id="PIRSR606689-2"/>
    </source>
</evidence>
<evidence type="ECO:0000256" key="1">
    <source>
        <dbReference type="ARBA" id="ARBA00022741"/>
    </source>
</evidence>
<dbReference type="GO" id="GO:0003924">
    <property type="term" value="F:GTPase activity"/>
    <property type="evidence" value="ECO:0007669"/>
    <property type="project" value="InterPro"/>
</dbReference>
<dbReference type="GO" id="GO:0034067">
    <property type="term" value="P:protein localization to Golgi apparatus"/>
    <property type="evidence" value="ECO:0007669"/>
    <property type="project" value="TreeGrafter"/>
</dbReference>
<gene>
    <name evidence="9" type="ORF">B4U79_09019</name>
    <name evidence="8" type="ORF">B4U79_12447</name>
</gene>
<dbReference type="AlphaFoldDB" id="A0A443RAZ8"/>
<feature type="binding site" evidence="7">
    <location>
        <position position="31"/>
    </location>
    <ligand>
        <name>Mg(2+)</name>
        <dbReference type="ChEBI" id="CHEBI:18420"/>
    </ligand>
</feature>
<dbReference type="GO" id="GO:0005525">
    <property type="term" value="F:GTP binding"/>
    <property type="evidence" value="ECO:0007669"/>
    <property type="project" value="UniProtKB-KW"/>
</dbReference>
<dbReference type="STRING" id="1965070.A0A443RAZ8"/>
<keyword evidence="7" id="KW-0479">Metal-binding</keyword>
<dbReference type="GO" id="GO:0046872">
    <property type="term" value="F:metal ion binding"/>
    <property type="evidence" value="ECO:0007669"/>
    <property type="project" value="UniProtKB-KW"/>
</dbReference>
<proteinExistence type="predicted"/>
<dbReference type="SUPFAM" id="SSF52540">
    <property type="entry name" value="P-loop containing nucleoside triphosphate hydrolases"/>
    <property type="match status" value="1"/>
</dbReference>
<evidence type="ECO:0000256" key="6">
    <source>
        <dbReference type="PIRSR" id="PIRSR606689-1"/>
    </source>
</evidence>
<accession>A0A443RAZ8</accession>
<comment type="subunit">
    <text evidence="4">Interacts with SYS1.</text>
</comment>
<organism evidence="9 10">
    <name type="scientific">Dinothrombium tinctorium</name>
    <dbReference type="NCBI Taxonomy" id="1965070"/>
    <lineage>
        <taxon>Eukaryota</taxon>
        <taxon>Metazoa</taxon>
        <taxon>Ecdysozoa</taxon>
        <taxon>Arthropoda</taxon>
        <taxon>Chelicerata</taxon>
        <taxon>Arachnida</taxon>
        <taxon>Acari</taxon>
        <taxon>Acariformes</taxon>
        <taxon>Trombidiformes</taxon>
        <taxon>Prostigmata</taxon>
        <taxon>Anystina</taxon>
        <taxon>Parasitengona</taxon>
        <taxon>Trombidioidea</taxon>
        <taxon>Trombidiidae</taxon>
        <taxon>Dinothrombium</taxon>
    </lineage>
</organism>
<keyword evidence="1 6" id="KW-0547">Nucleotide-binding</keyword>
<dbReference type="Gene3D" id="3.40.50.300">
    <property type="entry name" value="P-loop containing nucleotide triphosphate hydrolases"/>
    <property type="match status" value="1"/>
</dbReference>
<evidence type="ECO:0000313" key="9">
    <source>
        <dbReference type="EMBL" id="RWS12420.1"/>
    </source>
</evidence>
<dbReference type="NCBIfam" id="TIGR00231">
    <property type="entry name" value="small_GTP"/>
    <property type="match status" value="1"/>
</dbReference>
<sequence>MFSLIYGFWKYFFHKDEYFVLILGLDNAGKTTFLEQTKVKFNRHYKAVNLKKITTTVGLNVGKVFVNGVCVSFWDLGGQQELQALWDKYYLETHAIIYIVDSADLERIEESKHAFGIPHSITNMFE</sequence>
<dbReference type="OrthoDB" id="414781at2759"/>
<dbReference type="Pfam" id="PF00025">
    <property type="entry name" value="Arf"/>
    <property type="match status" value="1"/>
</dbReference>
<dbReference type="InterPro" id="IPR005225">
    <property type="entry name" value="Small_GTP-bd"/>
</dbReference>
<dbReference type="PROSITE" id="PS51417">
    <property type="entry name" value="ARF"/>
    <property type="match status" value="1"/>
</dbReference>
<feature type="binding site" evidence="6">
    <location>
        <begin position="24"/>
        <end position="31"/>
    </location>
    <ligand>
        <name>GTP</name>
        <dbReference type="ChEBI" id="CHEBI:37565"/>
    </ligand>
</feature>
<dbReference type="Proteomes" id="UP000285301">
    <property type="component" value="Unassembled WGS sequence"/>
</dbReference>
<evidence type="ECO:0000256" key="5">
    <source>
        <dbReference type="ARBA" id="ARBA00039478"/>
    </source>
</evidence>
<reference evidence="9 10" key="1">
    <citation type="journal article" date="2018" name="Gigascience">
        <title>Genomes of trombidid mites reveal novel predicted allergens and laterally-transferred genes associated with secondary metabolism.</title>
        <authorList>
            <person name="Dong X."/>
            <person name="Chaisiri K."/>
            <person name="Xia D."/>
            <person name="Armstrong S.D."/>
            <person name="Fang Y."/>
            <person name="Donnelly M.J."/>
            <person name="Kadowaki T."/>
            <person name="McGarry J.W."/>
            <person name="Darby A.C."/>
            <person name="Makepeace B.L."/>
        </authorList>
    </citation>
    <scope>NUCLEOTIDE SEQUENCE [LARGE SCALE GENOMIC DNA]</scope>
    <source>
        <strain evidence="9">UoL-WK</strain>
    </source>
</reference>
<keyword evidence="7" id="KW-0460">Magnesium</keyword>
<dbReference type="GO" id="GO:0005794">
    <property type="term" value="C:Golgi apparatus"/>
    <property type="evidence" value="ECO:0007669"/>
    <property type="project" value="TreeGrafter"/>
</dbReference>
<comment type="caution">
    <text evidence="9">The sequence shown here is derived from an EMBL/GenBank/DDBJ whole genome shotgun (WGS) entry which is preliminary data.</text>
</comment>
<dbReference type="InterPro" id="IPR006689">
    <property type="entry name" value="Small_GTPase_ARF/SAR"/>
</dbReference>
<keyword evidence="2 6" id="KW-0342">GTP-binding</keyword>
<reference evidence="9" key="2">
    <citation type="submission" date="2018-11" db="EMBL/GenBank/DDBJ databases">
        <title>Trombidioid mite genomics.</title>
        <authorList>
            <person name="Dong X."/>
        </authorList>
    </citation>
    <scope>NUCLEOTIDE SEQUENCE</scope>
    <source>
        <strain evidence="9">UoL-WK</strain>
    </source>
</reference>
<comment type="function">
    <text evidence="3">Trans-Golgi-associated GTPase that regulates protein sorting. Controls the targeting of ARL1 and its effector to the trans-Golgi. Required for the lipidation of chylomicrons in the intestine and required for VLDL lipidation in the liver.</text>
</comment>
<dbReference type="EMBL" id="NCKU01001327">
    <property type="protein sequence ID" value="RWS12420.1"/>
    <property type="molecule type" value="Genomic_DNA"/>
</dbReference>
<evidence type="ECO:0000313" key="10">
    <source>
        <dbReference type="Proteomes" id="UP000285301"/>
    </source>
</evidence>
<feature type="binding site" evidence="7">
    <location>
        <position position="56"/>
    </location>
    <ligand>
        <name>Mg(2+)</name>
        <dbReference type="ChEBI" id="CHEBI:18420"/>
    </ligand>
</feature>
<evidence type="ECO:0000256" key="4">
    <source>
        <dbReference type="ARBA" id="ARBA00038765"/>
    </source>
</evidence>
<evidence type="ECO:0000256" key="3">
    <source>
        <dbReference type="ARBA" id="ARBA00037377"/>
    </source>
</evidence>
<protein>
    <recommendedName>
        <fullName evidence="5">ADP-ribosylation factor-related protein 1</fullName>
    </recommendedName>
</protein>
<name>A0A443RAZ8_9ACAR</name>
<dbReference type="GO" id="GO:0006886">
    <property type="term" value="P:intracellular protein transport"/>
    <property type="evidence" value="ECO:0007669"/>
    <property type="project" value="TreeGrafter"/>
</dbReference>
<dbReference type="InterPro" id="IPR027417">
    <property type="entry name" value="P-loop_NTPase"/>
</dbReference>
<dbReference type="GO" id="GO:0043001">
    <property type="term" value="P:Golgi to plasma membrane protein transport"/>
    <property type="evidence" value="ECO:0007669"/>
    <property type="project" value="TreeGrafter"/>
</dbReference>
<evidence type="ECO:0000256" key="2">
    <source>
        <dbReference type="ARBA" id="ARBA00023134"/>
    </source>
</evidence>
<keyword evidence="10" id="KW-1185">Reference proteome</keyword>
<dbReference type="PANTHER" id="PTHR45909">
    <property type="entry name" value="ADP-RIBOSYLATION FACTOR-RELATED PROTEIN 1"/>
    <property type="match status" value="1"/>
</dbReference>
<evidence type="ECO:0000313" key="8">
    <source>
        <dbReference type="EMBL" id="RWS12409.1"/>
    </source>
</evidence>
<dbReference type="PANTHER" id="PTHR45909:SF1">
    <property type="entry name" value="ADP-RIBOSYLATION FACTOR-RELATED PROTEIN 1"/>
    <property type="match status" value="1"/>
</dbReference>
<feature type="binding site" evidence="6">
    <location>
        <position position="78"/>
    </location>
    <ligand>
        <name>GTP</name>
        <dbReference type="ChEBI" id="CHEBI:37565"/>
    </ligand>
</feature>